<keyword evidence="2" id="KW-0433">Leucine-rich repeat</keyword>
<evidence type="ECO:0000256" key="2">
    <source>
        <dbReference type="ARBA" id="ARBA00022614"/>
    </source>
</evidence>
<evidence type="ECO:0000313" key="13">
    <source>
        <dbReference type="Proteomes" id="UP000239757"/>
    </source>
</evidence>
<dbReference type="Pfam" id="PF13855">
    <property type="entry name" value="LRR_8"/>
    <property type="match status" value="1"/>
</dbReference>
<evidence type="ECO:0000256" key="5">
    <source>
        <dbReference type="ARBA" id="ARBA00022737"/>
    </source>
</evidence>
<evidence type="ECO:0000256" key="1">
    <source>
        <dbReference type="ARBA" id="ARBA00004479"/>
    </source>
</evidence>
<dbReference type="Gene3D" id="1.10.510.10">
    <property type="entry name" value="Transferase(Phosphotransferase) domain 1"/>
    <property type="match status" value="2"/>
</dbReference>
<evidence type="ECO:0000256" key="7">
    <source>
        <dbReference type="ARBA" id="ARBA00023136"/>
    </source>
</evidence>
<dbReference type="CDD" id="cd14066">
    <property type="entry name" value="STKc_IRAK"/>
    <property type="match status" value="2"/>
</dbReference>
<dbReference type="FunFam" id="3.30.200.20:FF:000371">
    <property type="entry name" value="Protein NSP-INTERACTING KINASE 2"/>
    <property type="match status" value="2"/>
</dbReference>
<evidence type="ECO:0000256" key="8">
    <source>
        <dbReference type="ARBA" id="ARBA00023170"/>
    </source>
</evidence>
<dbReference type="SUPFAM" id="SSF56112">
    <property type="entry name" value="Protein kinase-like (PK-like)"/>
    <property type="match status" value="2"/>
</dbReference>
<proteinExistence type="predicted"/>
<evidence type="ECO:0000256" key="10">
    <source>
        <dbReference type="SAM" id="SignalP"/>
    </source>
</evidence>
<dbReference type="InterPro" id="IPR001245">
    <property type="entry name" value="Ser-Thr/Tyr_kinase_cat_dom"/>
</dbReference>
<dbReference type="InterPro" id="IPR001611">
    <property type="entry name" value="Leu-rich_rpt"/>
</dbReference>
<evidence type="ECO:0000256" key="4">
    <source>
        <dbReference type="ARBA" id="ARBA00022729"/>
    </source>
</evidence>
<keyword evidence="6 9" id="KW-1133">Transmembrane helix</keyword>
<organism evidence="12 13">
    <name type="scientific">Gossypium barbadense</name>
    <name type="common">Sea Island cotton</name>
    <name type="synonym">Hibiscus barbadensis</name>
    <dbReference type="NCBI Taxonomy" id="3634"/>
    <lineage>
        <taxon>Eukaryota</taxon>
        <taxon>Viridiplantae</taxon>
        <taxon>Streptophyta</taxon>
        <taxon>Embryophyta</taxon>
        <taxon>Tracheophyta</taxon>
        <taxon>Spermatophyta</taxon>
        <taxon>Magnoliopsida</taxon>
        <taxon>eudicotyledons</taxon>
        <taxon>Gunneridae</taxon>
        <taxon>Pentapetalae</taxon>
        <taxon>rosids</taxon>
        <taxon>malvids</taxon>
        <taxon>Malvales</taxon>
        <taxon>Malvaceae</taxon>
        <taxon>Malvoideae</taxon>
        <taxon>Gossypium</taxon>
    </lineage>
</organism>
<name>A0A2P5YLY6_GOSBA</name>
<dbReference type="OrthoDB" id="676979at2759"/>
<keyword evidence="7 9" id="KW-0472">Membrane</keyword>
<dbReference type="InterPro" id="IPR051824">
    <property type="entry name" value="LRR_Rcpt-Like_S/T_Kinase"/>
</dbReference>
<dbReference type="Proteomes" id="UP000239757">
    <property type="component" value="Unassembled WGS sequence"/>
</dbReference>
<keyword evidence="5" id="KW-0677">Repeat</keyword>
<dbReference type="FunFam" id="1.10.510.10:FF:000513">
    <property type="entry name" value="Protein NSP-INTERACTING KINASE 2"/>
    <property type="match status" value="1"/>
</dbReference>
<evidence type="ECO:0000259" key="11">
    <source>
        <dbReference type="PROSITE" id="PS50011"/>
    </source>
</evidence>
<comment type="subcellular location">
    <subcellularLocation>
        <location evidence="1">Membrane</location>
        <topology evidence="1">Single-pass type I membrane protein</topology>
    </subcellularLocation>
</comment>
<keyword evidence="8" id="KW-0675">Receptor</keyword>
<protein>
    <recommendedName>
        <fullName evidence="11">Protein kinase domain-containing protein</fullName>
    </recommendedName>
</protein>
<feature type="domain" description="Protein kinase" evidence="11">
    <location>
        <begin position="412"/>
        <end position="686"/>
    </location>
</feature>
<dbReference type="PANTHER" id="PTHR48006">
    <property type="entry name" value="LEUCINE-RICH REPEAT-CONTAINING PROTEIN DDB_G0281931-RELATED"/>
    <property type="match status" value="1"/>
</dbReference>
<feature type="signal peptide" evidence="10">
    <location>
        <begin position="1"/>
        <end position="24"/>
    </location>
</feature>
<dbReference type="FunFam" id="3.80.10.10:FF:000562">
    <property type="entry name" value="Protein NSP-INTERACTING KINASE 2"/>
    <property type="match status" value="1"/>
</dbReference>
<dbReference type="PANTHER" id="PTHR48006:SF76">
    <property type="entry name" value="LRR RECEPTOR-LIKE KINASE"/>
    <property type="match status" value="1"/>
</dbReference>
<accession>A0A2P5YLY6</accession>
<feature type="domain" description="Protein kinase" evidence="11">
    <location>
        <begin position="831"/>
        <end position="1100"/>
    </location>
</feature>
<dbReference type="AlphaFoldDB" id="A0A2P5YLY6"/>
<dbReference type="Gene3D" id="3.80.10.10">
    <property type="entry name" value="Ribonuclease Inhibitor"/>
    <property type="match status" value="2"/>
</dbReference>
<evidence type="ECO:0000256" key="9">
    <source>
        <dbReference type="SAM" id="Phobius"/>
    </source>
</evidence>
<dbReference type="Pfam" id="PF07714">
    <property type="entry name" value="PK_Tyr_Ser-Thr"/>
    <property type="match status" value="2"/>
</dbReference>
<dbReference type="PROSITE" id="PS50011">
    <property type="entry name" value="PROTEIN_KINASE_DOM"/>
    <property type="match status" value="2"/>
</dbReference>
<evidence type="ECO:0000313" key="12">
    <source>
        <dbReference type="EMBL" id="PPS16617.1"/>
    </source>
</evidence>
<sequence>MGVSQFRFFLVLFFVFYVPKWVHGNTELRALMELKASLDPTNKVLESWRSDGDPCSGSFMGVACNEHRKVANISLQGKGLSGKLSPAIAGFKCLSGLYLHYNSLSGKIPQELSQLQELTDLYLNVNNLSGSIPSQIGNMAGLQVLQLCCNQLTGNIPTQIGSLKQLNVVALQYNRLDGKIPPSLGNLRMLKRLDLSFNSLFDAIPPTLADIPELEILDVRNNTLSGLVPSGLKRLNEGFQGDNNPGLCGAGFPLLRRCGPFDGVNINQVEPFRPHLNNTAPEPGVNSHPSNVQRHCNHTHCPRPSRFPEMPVISGVTTVVFIFTVAGLFAVIHYRRQKQKIGNTSGSSEESFSIDQKKEILRNGSVSPLITLEYSYGWDPLGDGWSGIGFSQEHLNKFRFNLEEVESATRCFSELNLLGKTNFSAVYKGVLKDRSIVAIRSINVTSCKSEEAEFVKGLYLLTSLRHENLVRLRGFCFSRGRGECFLIYDFASKGNLSKYLDLEDGSEPVLDWSTRISIINGTAKGLEYLHKSEANKPPIVHRNISVEKVLIDQQFNPLIADSGLHKIFADDIVYSTLKVSAAMGYLAPEYIMTGRFTEKTDVFAFGVIILQILSGKLLLTSSMRSGAETSKFEDFVDKNLRGEFSESMASKLGKIALNCTNEEPNDRPSMETIIKELNDYSVNLFVEYYDDLKYEKMTISCKVELQIGVSSLMTSKQKKFSRPSRFPEMPVISGVTTMVFIFTVAGLFAVIHYRRQKQKIGNTSGSSEESFSIDQKKEILRNGSVSPLITLEYSYGWDPLGDGWNGIGFSQEHLNKFRFNLEEVESATRCFSESNLLGKTNFSAVYKGVLKDRSIVAIRSINVTSCKSEEAEFVKGLYLLTSLRHENLVRLRGFCFSRGRGECFLIYDFASKGNLSKYLDLEDGSEPVLDWSTRISIINGTAKGVEYLHKSEANKPPIVHRNISVEKVLIDQQFNPLIADSGLHKIFADDIVYSTLKVSAAMGYLAPEYIMTGRFTEKTDVFAFGVIILQILSGKLLLTSSMRSGAETSKFEDFVDKNLRGEFSESMAAKLGKIALNCTNEEPNDRPSMETIIKELNDYSVSS</sequence>
<dbReference type="SUPFAM" id="SSF52058">
    <property type="entry name" value="L domain-like"/>
    <property type="match status" value="1"/>
</dbReference>
<feature type="transmembrane region" description="Helical" evidence="9">
    <location>
        <begin position="312"/>
        <end position="332"/>
    </location>
</feature>
<dbReference type="InterPro" id="IPR032675">
    <property type="entry name" value="LRR_dom_sf"/>
</dbReference>
<dbReference type="InterPro" id="IPR013210">
    <property type="entry name" value="LRR_N_plant-typ"/>
</dbReference>
<evidence type="ECO:0000256" key="3">
    <source>
        <dbReference type="ARBA" id="ARBA00022692"/>
    </source>
</evidence>
<keyword evidence="3 9" id="KW-0812">Transmembrane</keyword>
<dbReference type="InterPro" id="IPR000719">
    <property type="entry name" value="Prot_kinase_dom"/>
</dbReference>
<dbReference type="Pfam" id="PF00560">
    <property type="entry name" value="LRR_1"/>
    <property type="match status" value="3"/>
</dbReference>
<dbReference type="EMBL" id="KZ663014">
    <property type="protein sequence ID" value="PPS16617.1"/>
    <property type="molecule type" value="Genomic_DNA"/>
</dbReference>
<gene>
    <name evidence="12" type="ORF">GOBAR_AA03974</name>
</gene>
<dbReference type="InterPro" id="IPR011009">
    <property type="entry name" value="Kinase-like_dom_sf"/>
</dbReference>
<feature type="transmembrane region" description="Helical" evidence="9">
    <location>
        <begin position="731"/>
        <end position="751"/>
    </location>
</feature>
<dbReference type="GO" id="GO:0004672">
    <property type="term" value="F:protein kinase activity"/>
    <property type="evidence" value="ECO:0007669"/>
    <property type="project" value="InterPro"/>
</dbReference>
<dbReference type="FunFam" id="3.80.10.10:FF:000129">
    <property type="entry name" value="Leucine-rich repeat receptor-like kinase"/>
    <property type="match status" value="1"/>
</dbReference>
<evidence type="ECO:0000256" key="6">
    <source>
        <dbReference type="ARBA" id="ARBA00022989"/>
    </source>
</evidence>
<reference evidence="12 13" key="1">
    <citation type="submission" date="2015-01" db="EMBL/GenBank/DDBJ databases">
        <title>Genome of allotetraploid Gossypium barbadense reveals genomic plasticity and fiber elongation in cotton evolution.</title>
        <authorList>
            <person name="Chen X."/>
            <person name="Liu X."/>
            <person name="Zhao B."/>
            <person name="Zheng H."/>
            <person name="Hu Y."/>
            <person name="Lu G."/>
            <person name="Yang C."/>
            <person name="Chen J."/>
            <person name="Shan C."/>
            <person name="Zhang L."/>
            <person name="Zhou Y."/>
            <person name="Wang L."/>
            <person name="Guo W."/>
            <person name="Bai Y."/>
            <person name="Ruan J."/>
            <person name="Shangguan X."/>
            <person name="Mao Y."/>
            <person name="Jiang J."/>
            <person name="Zhu Y."/>
            <person name="Lei J."/>
            <person name="Kang H."/>
            <person name="Chen S."/>
            <person name="He X."/>
            <person name="Wang R."/>
            <person name="Wang Y."/>
            <person name="Chen J."/>
            <person name="Wang L."/>
            <person name="Yu S."/>
            <person name="Wang B."/>
            <person name="Wei J."/>
            <person name="Song S."/>
            <person name="Lu X."/>
            <person name="Gao Z."/>
            <person name="Gu W."/>
            <person name="Deng X."/>
            <person name="Ma D."/>
            <person name="Wang S."/>
            <person name="Liang W."/>
            <person name="Fang L."/>
            <person name="Cai C."/>
            <person name="Zhu X."/>
            <person name="Zhou B."/>
            <person name="Zhang Y."/>
            <person name="Chen Z."/>
            <person name="Xu S."/>
            <person name="Zhu R."/>
            <person name="Wang S."/>
            <person name="Zhang T."/>
            <person name="Zhao G."/>
        </authorList>
    </citation>
    <scope>NUCLEOTIDE SEQUENCE [LARGE SCALE GENOMIC DNA]</scope>
    <source>
        <strain evidence="13">cv. Xinhai21</strain>
        <tissue evidence="12">Leaf</tissue>
    </source>
</reference>
<dbReference type="GO" id="GO:0016020">
    <property type="term" value="C:membrane"/>
    <property type="evidence" value="ECO:0007669"/>
    <property type="project" value="UniProtKB-SubCell"/>
</dbReference>
<dbReference type="Gene3D" id="3.30.200.20">
    <property type="entry name" value="Phosphorylase Kinase, domain 1"/>
    <property type="match status" value="2"/>
</dbReference>
<dbReference type="GO" id="GO:0005524">
    <property type="term" value="F:ATP binding"/>
    <property type="evidence" value="ECO:0007669"/>
    <property type="project" value="InterPro"/>
</dbReference>
<keyword evidence="4 10" id="KW-0732">Signal</keyword>
<feature type="chain" id="PRO_5015141825" description="Protein kinase domain-containing protein" evidence="10">
    <location>
        <begin position="25"/>
        <end position="1103"/>
    </location>
</feature>
<dbReference type="Pfam" id="PF08263">
    <property type="entry name" value="LRRNT_2"/>
    <property type="match status" value="1"/>
</dbReference>